<dbReference type="Pfam" id="PF13407">
    <property type="entry name" value="Peripla_BP_4"/>
    <property type="match status" value="1"/>
</dbReference>
<dbReference type="Pfam" id="PF00512">
    <property type="entry name" value="HisKA"/>
    <property type="match status" value="1"/>
</dbReference>
<evidence type="ECO:0000256" key="1">
    <source>
        <dbReference type="ARBA" id="ARBA00000085"/>
    </source>
</evidence>
<evidence type="ECO:0000259" key="8">
    <source>
        <dbReference type="PROSITE" id="PS01124"/>
    </source>
</evidence>
<dbReference type="Gene3D" id="1.10.10.60">
    <property type="entry name" value="Homeodomain-like"/>
    <property type="match status" value="2"/>
</dbReference>
<evidence type="ECO:0000259" key="9">
    <source>
        <dbReference type="PROSITE" id="PS50110"/>
    </source>
</evidence>
<dbReference type="PANTHER" id="PTHR43547:SF2">
    <property type="entry name" value="HYBRID SIGNAL TRANSDUCTION HISTIDINE KINASE C"/>
    <property type="match status" value="1"/>
</dbReference>
<name>R7H1P5_9BACT</name>
<evidence type="ECO:0000256" key="5">
    <source>
        <dbReference type="ARBA" id="ARBA00023163"/>
    </source>
</evidence>
<dbReference type="SUPFAM" id="SSF53822">
    <property type="entry name" value="Periplasmic binding protein-like I"/>
    <property type="match status" value="1"/>
</dbReference>
<dbReference type="PROSITE" id="PS01124">
    <property type="entry name" value="HTH_ARAC_FAMILY_2"/>
    <property type="match status" value="1"/>
</dbReference>
<dbReference type="InterPro" id="IPR018060">
    <property type="entry name" value="HTH_AraC"/>
</dbReference>
<dbReference type="Pfam" id="PF12833">
    <property type="entry name" value="HTH_18"/>
    <property type="match status" value="1"/>
</dbReference>
<dbReference type="RefSeq" id="WP_022430589.1">
    <property type="nucleotide sequence ID" value="NZ_FR899273.1"/>
</dbReference>
<dbReference type="InterPro" id="IPR009057">
    <property type="entry name" value="Homeodomain-like_sf"/>
</dbReference>
<protein>
    <recommendedName>
        <fullName evidence="2">histidine kinase</fullName>
        <ecNumber evidence="2">2.7.13.3</ecNumber>
    </recommendedName>
</protein>
<evidence type="ECO:0000256" key="4">
    <source>
        <dbReference type="ARBA" id="ARBA00023015"/>
    </source>
</evidence>
<dbReference type="SUPFAM" id="SSF47384">
    <property type="entry name" value="Homodimeric domain of signal transducing histidine kinase"/>
    <property type="match status" value="1"/>
</dbReference>
<dbReference type="GO" id="GO:0003700">
    <property type="term" value="F:DNA-binding transcription factor activity"/>
    <property type="evidence" value="ECO:0007669"/>
    <property type="project" value="InterPro"/>
</dbReference>
<proteinExistence type="predicted"/>
<dbReference type="CDD" id="cd06308">
    <property type="entry name" value="PBP1_sensor_kinase-like"/>
    <property type="match status" value="1"/>
</dbReference>
<evidence type="ECO:0000256" key="7">
    <source>
        <dbReference type="SAM" id="Phobius"/>
    </source>
</evidence>
<feature type="modified residue" description="4-aspartylphosphate" evidence="6">
    <location>
        <position position="531"/>
    </location>
</feature>
<dbReference type="SMART" id="SM00342">
    <property type="entry name" value="HTH_ARAC"/>
    <property type="match status" value="1"/>
</dbReference>
<keyword evidence="7" id="KW-0472">Membrane</keyword>
<dbReference type="EMBL" id="CBIT010000156">
    <property type="protein sequence ID" value="CDE32918.1"/>
    <property type="molecule type" value="Genomic_DNA"/>
</dbReference>
<keyword evidence="5" id="KW-0804">Transcription</keyword>
<dbReference type="AlphaFoldDB" id="R7H1P5"/>
<dbReference type="InterPro" id="IPR001789">
    <property type="entry name" value="Sig_transdc_resp-reg_receiver"/>
</dbReference>
<evidence type="ECO:0000256" key="3">
    <source>
        <dbReference type="ARBA" id="ARBA00022553"/>
    </source>
</evidence>
<dbReference type="InterPro" id="IPR011006">
    <property type="entry name" value="CheY-like_superfamily"/>
</dbReference>
<keyword evidence="7" id="KW-0812">Transmembrane</keyword>
<dbReference type="SMART" id="SM00448">
    <property type="entry name" value="REC"/>
    <property type="match status" value="1"/>
</dbReference>
<evidence type="ECO:0000313" key="10">
    <source>
        <dbReference type="EMBL" id="CDE32918.1"/>
    </source>
</evidence>
<dbReference type="InterPro" id="IPR028082">
    <property type="entry name" value="Peripla_BP_I"/>
</dbReference>
<dbReference type="EC" id="2.7.13.3" evidence="2"/>
<dbReference type="SMART" id="SM00388">
    <property type="entry name" value="HisKA"/>
    <property type="match status" value="1"/>
</dbReference>
<dbReference type="SUPFAM" id="SSF46689">
    <property type="entry name" value="Homeodomain-like"/>
    <property type="match status" value="1"/>
</dbReference>
<feature type="domain" description="HTH araC/xylS-type" evidence="8">
    <location>
        <begin position="645"/>
        <end position="744"/>
    </location>
</feature>
<feature type="transmembrane region" description="Helical" evidence="7">
    <location>
        <begin position="343"/>
        <end position="366"/>
    </location>
</feature>
<dbReference type="CDD" id="cd00082">
    <property type="entry name" value="HisKA"/>
    <property type="match status" value="1"/>
</dbReference>
<dbReference type="Pfam" id="PF00072">
    <property type="entry name" value="Response_reg"/>
    <property type="match status" value="1"/>
</dbReference>
<evidence type="ECO:0000256" key="6">
    <source>
        <dbReference type="PROSITE-ProRule" id="PRU00169"/>
    </source>
</evidence>
<feature type="domain" description="Response regulatory" evidence="9">
    <location>
        <begin position="483"/>
        <end position="598"/>
    </location>
</feature>
<dbReference type="InterPro" id="IPR025997">
    <property type="entry name" value="SBP_2_dom"/>
</dbReference>
<sequence length="747" mass="83867">MKTRISNTLFILLATLVTLSGCTNHYKYKIGVSQCVGGAWRDKANVEMLSAQHLYDNDVKVIIKNADNNNERQCLQIDSLVDEGVDLLVVSPNDYHALNGSLQRAREKNIPIVFFDRTTALKDYTAYIGGDNVEAGRKMAEYAVLLCRDSVKTDGRRPIVLEMTGPLAISPAAQRHAGFSEVISNNPSIDYRHVPSQWSYDDCKRIMREWLENGKAVDVVFCHSDLAAVGAYEAAKELHKEREIRFLGIDGLPGEGLDAVQNGQLAASYIYSTHGEEVIALALRILEGKPFKRTNNLKSIVVTPQNVADIALSSHSLQKQNTYLSTIQTKLETYLGFYHIQRALLIVSLLVILLLAVAVFTTWRAVRATRRANRRMRELNAEQIRFFTNASHQLRTPLTLIAGLVKQLAEGKGDRQQLVGIVQRNVEQLQRLVSDVLLFRRENSATVDDTTATTDEQLLASRKAVQESRHDTLINDNAEELATVLIVDDNADMRAYLRTLLLDRYYVIEAADGQSGLKLAVESVPDIVVSDVMMPVMDGLAFCTRLKQHEATSHIPVLLLTARSSEQQYIEGLQTGADIYMTKPFSADLLLANIASLLANRQKLRQLFNTQNLNTQNLNTQHLNTTPSQHLTTQHSPSPDRRFLDTFLKAMEKHMSNTNLKIEDLGDEVGLSRVQLYRKVKALTGMTPVEILRETRLKRAMQLLKTTDKTVSEIANEVGFATPGYFSSCFKKQYDKYPTDVREEMKV</sequence>
<evidence type="ECO:0000313" key="11">
    <source>
        <dbReference type="Proteomes" id="UP000018072"/>
    </source>
</evidence>
<dbReference type="PROSITE" id="PS51257">
    <property type="entry name" value="PROKAR_LIPOPROTEIN"/>
    <property type="match status" value="1"/>
</dbReference>
<dbReference type="GO" id="GO:0000155">
    <property type="term" value="F:phosphorelay sensor kinase activity"/>
    <property type="evidence" value="ECO:0007669"/>
    <property type="project" value="InterPro"/>
</dbReference>
<reference evidence="10" key="1">
    <citation type="submission" date="2012-11" db="EMBL/GenBank/DDBJ databases">
        <title>Dependencies among metagenomic species, viruses, plasmids and units of genetic variation.</title>
        <authorList>
            <person name="Nielsen H.B."/>
            <person name="Almeida M."/>
            <person name="Juncker A.S."/>
            <person name="Rasmussen S."/>
            <person name="Li J."/>
            <person name="Sunagawa S."/>
            <person name="Plichta D."/>
            <person name="Gautier L."/>
            <person name="Le Chatelier E."/>
            <person name="Peletier E."/>
            <person name="Bonde I."/>
            <person name="Nielsen T."/>
            <person name="Manichanh C."/>
            <person name="Arumugam M."/>
            <person name="Batto J."/>
            <person name="Santos M.B.Q.D."/>
            <person name="Blom N."/>
            <person name="Borruel N."/>
            <person name="Burgdorf K.S."/>
            <person name="Boumezbeur F."/>
            <person name="Casellas F."/>
            <person name="Dore J."/>
            <person name="Guarner F."/>
            <person name="Hansen T."/>
            <person name="Hildebrand F."/>
            <person name="Kaas R.S."/>
            <person name="Kennedy S."/>
            <person name="Kristiansen K."/>
            <person name="Kultima J.R."/>
            <person name="Leonard P."/>
            <person name="Levenez F."/>
            <person name="Lund O."/>
            <person name="Moumen B."/>
            <person name="Le Paslier D."/>
            <person name="Pons N."/>
            <person name="Pedersen O."/>
            <person name="Prifti E."/>
            <person name="Qin J."/>
            <person name="Raes J."/>
            <person name="Tap J."/>
            <person name="Tims S."/>
            <person name="Ussery D.W."/>
            <person name="Yamada T."/>
            <person name="MetaHit consortium"/>
            <person name="Renault P."/>
            <person name="Sicheritz-Ponten T."/>
            <person name="Bork P."/>
            <person name="Wang J."/>
            <person name="Brunak S."/>
            <person name="Ehrlich S.D."/>
        </authorList>
    </citation>
    <scope>NUCLEOTIDE SEQUENCE [LARGE SCALE GENOMIC DNA]</scope>
</reference>
<keyword evidence="3 6" id="KW-0597">Phosphoprotein</keyword>
<dbReference type="Gene3D" id="3.40.50.2300">
    <property type="match status" value="3"/>
</dbReference>
<dbReference type="CDD" id="cd17574">
    <property type="entry name" value="REC_OmpR"/>
    <property type="match status" value="1"/>
</dbReference>
<gene>
    <name evidence="10" type="ORF">BN741_01436</name>
</gene>
<dbReference type="PROSITE" id="PS50110">
    <property type="entry name" value="RESPONSE_REGULATORY"/>
    <property type="match status" value="1"/>
</dbReference>
<dbReference type="STRING" id="1263103.BN741_01436"/>
<comment type="caution">
    <text evidence="10">The sequence shown here is derived from an EMBL/GenBank/DDBJ whole genome shotgun (WGS) entry which is preliminary data.</text>
</comment>
<keyword evidence="4" id="KW-0805">Transcription regulation</keyword>
<dbReference type="GO" id="GO:0043565">
    <property type="term" value="F:sequence-specific DNA binding"/>
    <property type="evidence" value="ECO:0007669"/>
    <property type="project" value="InterPro"/>
</dbReference>
<dbReference type="Gene3D" id="1.10.287.130">
    <property type="match status" value="1"/>
</dbReference>
<evidence type="ECO:0000256" key="2">
    <source>
        <dbReference type="ARBA" id="ARBA00012438"/>
    </source>
</evidence>
<accession>R7H1P5</accession>
<dbReference type="InterPro" id="IPR003661">
    <property type="entry name" value="HisK_dim/P_dom"/>
</dbReference>
<dbReference type="SUPFAM" id="SSF52172">
    <property type="entry name" value="CheY-like"/>
    <property type="match status" value="1"/>
</dbReference>
<keyword evidence="7" id="KW-1133">Transmembrane helix</keyword>
<dbReference type="PANTHER" id="PTHR43547">
    <property type="entry name" value="TWO-COMPONENT HISTIDINE KINASE"/>
    <property type="match status" value="1"/>
</dbReference>
<dbReference type="Proteomes" id="UP000018072">
    <property type="component" value="Unassembled WGS sequence"/>
</dbReference>
<organism evidence="10 11">
    <name type="scientific">Leyella stercorea CAG:629</name>
    <dbReference type="NCBI Taxonomy" id="1263103"/>
    <lineage>
        <taxon>Bacteria</taxon>
        <taxon>Pseudomonadati</taxon>
        <taxon>Bacteroidota</taxon>
        <taxon>Bacteroidia</taxon>
        <taxon>Bacteroidales</taxon>
        <taxon>Prevotellaceae</taxon>
        <taxon>Leyella</taxon>
    </lineage>
</organism>
<comment type="catalytic activity">
    <reaction evidence="1">
        <text>ATP + protein L-histidine = ADP + protein N-phospho-L-histidine.</text>
        <dbReference type="EC" id="2.7.13.3"/>
    </reaction>
</comment>
<dbReference type="InterPro" id="IPR036097">
    <property type="entry name" value="HisK_dim/P_sf"/>
</dbReference>